<feature type="compositionally biased region" description="Low complexity" evidence="1">
    <location>
        <begin position="267"/>
        <end position="279"/>
    </location>
</feature>
<comment type="caution">
    <text evidence="2">The sequence shown here is derived from an EMBL/GenBank/DDBJ whole genome shotgun (WGS) entry which is preliminary data.</text>
</comment>
<gene>
    <name evidence="2" type="ORF">SPSK_01205</name>
</gene>
<organism evidence="2 3">
    <name type="scientific">Sporothrix schenckii 1099-18</name>
    <dbReference type="NCBI Taxonomy" id="1397361"/>
    <lineage>
        <taxon>Eukaryota</taxon>
        <taxon>Fungi</taxon>
        <taxon>Dikarya</taxon>
        <taxon>Ascomycota</taxon>
        <taxon>Pezizomycotina</taxon>
        <taxon>Sordariomycetes</taxon>
        <taxon>Sordariomycetidae</taxon>
        <taxon>Ophiostomatales</taxon>
        <taxon>Ophiostomataceae</taxon>
        <taxon>Sporothrix</taxon>
    </lineage>
</organism>
<dbReference type="EMBL" id="AXCR01000011">
    <property type="protein sequence ID" value="KJR81197.1"/>
    <property type="molecule type" value="Genomic_DNA"/>
</dbReference>
<dbReference type="RefSeq" id="XP_016583873.1">
    <property type="nucleotide sequence ID" value="XM_016728136.1"/>
</dbReference>
<feature type="region of interest" description="Disordered" evidence="1">
    <location>
        <begin position="96"/>
        <end position="132"/>
    </location>
</feature>
<evidence type="ECO:0000313" key="3">
    <source>
        <dbReference type="Proteomes" id="UP000033710"/>
    </source>
</evidence>
<feature type="compositionally biased region" description="Low complexity" evidence="1">
    <location>
        <begin position="102"/>
        <end position="112"/>
    </location>
</feature>
<evidence type="ECO:0000256" key="1">
    <source>
        <dbReference type="SAM" id="MobiDB-lite"/>
    </source>
</evidence>
<dbReference type="Proteomes" id="UP000033710">
    <property type="component" value="Unassembled WGS sequence"/>
</dbReference>
<feature type="region of interest" description="Disordered" evidence="1">
    <location>
        <begin position="164"/>
        <end position="320"/>
    </location>
</feature>
<feature type="compositionally biased region" description="Low complexity" evidence="1">
    <location>
        <begin position="224"/>
        <end position="246"/>
    </location>
</feature>
<evidence type="ECO:0000313" key="2">
    <source>
        <dbReference type="EMBL" id="KJR81197.1"/>
    </source>
</evidence>
<reference evidence="2 3" key="1">
    <citation type="journal article" date="2014" name="BMC Genomics">
        <title>Comparative genomics of the major fungal agents of human and animal Sporotrichosis: Sporothrix schenckii and Sporothrix brasiliensis.</title>
        <authorList>
            <person name="Teixeira M.M."/>
            <person name="de Almeida L.G."/>
            <person name="Kubitschek-Barreira P."/>
            <person name="Alves F.L."/>
            <person name="Kioshima E.S."/>
            <person name="Abadio A.K."/>
            <person name="Fernandes L."/>
            <person name="Derengowski L.S."/>
            <person name="Ferreira K.S."/>
            <person name="Souza R.C."/>
            <person name="Ruiz J.C."/>
            <person name="de Andrade N.C."/>
            <person name="Paes H.C."/>
            <person name="Nicola A.M."/>
            <person name="Albuquerque P."/>
            <person name="Gerber A.L."/>
            <person name="Martins V.P."/>
            <person name="Peconick L.D."/>
            <person name="Neto A.V."/>
            <person name="Chaucanez C.B."/>
            <person name="Silva P.A."/>
            <person name="Cunha O.L."/>
            <person name="de Oliveira F.F."/>
            <person name="dos Santos T.C."/>
            <person name="Barros A.L."/>
            <person name="Soares M.A."/>
            <person name="de Oliveira L.M."/>
            <person name="Marini M.M."/>
            <person name="Villalobos-Duno H."/>
            <person name="Cunha M.M."/>
            <person name="de Hoog S."/>
            <person name="da Silveira J.F."/>
            <person name="Henrissat B."/>
            <person name="Nino-Vega G.A."/>
            <person name="Cisalpino P.S."/>
            <person name="Mora-Montes H.M."/>
            <person name="Almeida S.R."/>
            <person name="Stajich J.E."/>
            <person name="Lopes-Bezerra L.M."/>
            <person name="Vasconcelos A.T."/>
            <person name="Felipe M.S."/>
        </authorList>
    </citation>
    <scope>NUCLEOTIDE SEQUENCE [LARGE SCALE GENOMIC DNA]</scope>
    <source>
        <strain evidence="2 3">1099-18</strain>
    </source>
</reference>
<feature type="compositionally biased region" description="Basic and acidic residues" evidence="1">
    <location>
        <begin position="284"/>
        <end position="298"/>
    </location>
</feature>
<dbReference type="GeneID" id="27663413"/>
<accession>A0A0F2LUQ5</accession>
<dbReference type="OrthoDB" id="271745at2759"/>
<sequence>MAYPTAPPLLLTRRLSSFLHASLESLQEHKDQQTASATLQTALLVTPSGNLLAYESPLPVRTLRTHCSVAASLWTIHASSSPSVAVALGQTAPVTKPPPAPLSSLSLLPSSSTGDIASPVGEDHEEDRYHDGSSPVSIAASFNGGAVFVVQRLRCGLLFACSTPSPSGHGSRPSTAVDPAGTLSVIDPTRPSPTPSHSTSTTAQSSLLPQSTLPRSAPPLLRVATATSQSHASVSSAFSPSDSPTPISMPLQQIPDGAGSLVPGSSARTAAAADTYEADPSSSHGRDVVQSRDTDRAANADVASMTTTGTTTTTVGGGSKKGSVAVTLAIARRQVDELARLLDEKLGSLSVPEDNIGINGFC</sequence>
<feature type="compositionally biased region" description="Polar residues" evidence="1">
    <location>
        <begin position="164"/>
        <end position="174"/>
    </location>
</feature>
<reference evidence="2 3" key="2">
    <citation type="journal article" date="2015" name="Eukaryot. Cell">
        <title>Asexual propagation of a virulent clone complex in a human and feline outbreak of sporotrichosis.</title>
        <authorList>
            <person name="Teixeira Mde M."/>
            <person name="Rodrigues A.M."/>
            <person name="Tsui C.K."/>
            <person name="de Almeida L.G."/>
            <person name="Van Diepeningen A.D."/>
            <person name="van den Ende B.G."/>
            <person name="Fernandes G.F."/>
            <person name="Kano R."/>
            <person name="Hamelin R.C."/>
            <person name="Lopes-Bezerra L.M."/>
            <person name="Vasconcelos A.T."/>
            <person name="de Hoog S."/>
            <person name="de Camargo Z.P."/>
            <person name="Felipe M.S."/>
        </authorList>
    </citation>
    <scope>NUCLEOTIDE SEQUENCE [LARGE SCALE GENOMIC DNA]</scope>
    <source>
        <strain evidence="2 3">1099-18</strain>
    </source>
</reference>
<dbReference type="VEuPathDB" id="FungiDB:SPSK_01205"/>
<name>A0A0F2LUQ5_SPOSC</name>
<dbReference type="AlphaFoldDB" id="A0A0F2LUQ5"/>
<proteinExistence type="predicted"/>
<feature type="compositionally biased region" description="Low complexity" evidence="1">
    <location>
        <begin position="195"/>
        <end position="215"/>
    </location>
</feature>
<dbReference type="KEGG" id="ssck:SPSK_01205"/>
<protein>
    <submittedName>
        <fullName evidence="2">Uncharacterized protein</fullName>
    </submittedName>
</protein>